<evidence type="ECO:0000259" key="4">
    <source>
        <dbReference type="PROSITE" id="PS51000"/>
    </source>
</evidence>
<keyword evidence="2" id="KW-0238">DNA-binding</keyword>
<dbReference type="InterPro" id="IPR036388">
    <property type="entry name" value="WH-like_DNA-bd_sf"/>
</dbReference>
<dbReference type="Proteomes" id="UP000006160">
    <property type="component" value="Unassembled WGS sequence"/>
</dbReference>
<dbReference type="PRINTS" id="PR00037">
    <property type="entry name" value="HTHLACR"/>
</dbReference>
<dbReference type="RefSeq" id="WP_004443605.1">
    <property type="nucleotide sequence ID" value="NZ_ACSJ01000001.1"/>
</dbReference>
<reference evidence="5 6" key="1">
    <citation type="submission" date="2009-10" db="EMBL/GenBank/DDBJ databases">
        <authorList>
            <person name="Shrivastava S."/>
            <person name="Brinkac L.B."/>
            <person name="Brown J.L."/>
            <person name="Bruce D.B."/>
            <person name="Detter C."/>
            <person name="Green L.D."/>
            <person name="Munk C.A."/>
            <person name="Rogers Y.C."/>
            <person name="Tapia R."/>
            <person name="Saunders E.S."/>
            <person name="Sims D.R."/>
            <person name="Smith L.A."/>
            <person name="Smith T.J."/>
            <person name="Sutton G."/>
            <person name="Brettin T."/>
        </authorList>
    </citation>
    <scope>NUCLEOTIDE SEQUENCE [LARGE SCALE GENOMIC DNA]</scope>
    <source>
        <strain evidence="6">D str. 1873</strain>
    </source>
</reference>
<proteinExistence type="predicted"/>
<dbReference type="Gene3D" id="1.10.10.10">
    <property type="entry name" value="Winged helix-like DNA-binding domain superfamily/Winged helix DNA-binding domain"/>
    <property type="match status" value="1"/>
</dbReference>
<dbReference type="PANTHER" id="PTHR30363:SF56">
    <property type="entry name" value="TRANSCRIPTIONAL REGULATOR, DEOR FAMILY"/>
    <property type="match status" value="1"/>
</dbReference>
<dbReference type="InterPro" id="IPR050313">
    <property type="entry name" value="Carb_Metab_HTH_regulators"/>
</dbReference>
<evidence type="ECO:0000256" key="1">
    <source>
        <dbReference type="ARBA" id="ARBA00023015"/>
    </source>
</evidence>
<dbReference type="GO" id="GO:0003700">
    <property type="term" value="F:DNA-binding transcription factor activity"/>
    <property type="evidence" value="ECO:0007669"/>
    <property type="project" value="InterPro"/>
</dbReference>
<dbReference type="InterPro" id="IPR014036">
    <property type="entry name" value="DeoR-like_C"/>
</dbReference>
<dbReference type="InterPro" id="IPR037171">
    <property type="entry name" value="NagB/RpiA_transferase-like"/>
</dbReference>
<keyword evidence="3" id="KW-0804">Transcription</keyword>
<dbReference type="SMART" id="SM01134">
    <property type="entry name" value="DeoRC"/>
    <property type="match status" value="1"/>
</dbReference>
<dbReference type="InterPro" id="IPR018356">
    <property type="entry name" value="Tscrpt_reg_HTH_DeoR_CS"/>
</dbReference>
<evidence type="ECO:0000256" key="3">
    <source>
        <dbReference type="ARBA" id="ARBA00023163"/>
    </source>
</evidence>
<dbReference type="PROSITE" id="PS51000">
    <property type="entry name" value="HTH_DEOR_2"/>
    <property type="match status" value="1"/>
</dbReference>
<gene>
    <name evidence="5" type="ORF">CLG_B0372</name>
</gene>
<dbReference type="AlphaFoldDB" id="A0A9P2LM65"/>
<dbReference type="EMBL" id="ACSJ01000001">
    <property type="protein sequence ID" value="EES92111.1"/>
    <property type="molecule type" value="Genomic_DNA"/>
</dbReference>
<evidence type="ECO:0000256" key="2">
    <source>
        <dbReference type="ARBA" id="ARBA00023125"/>
    </source>
</evidence>
<dbReference type="InterPro" id="IPR036390">
    <property type="entry name" value="WH_DNA-bd_sf"/>
</dbReference>
<dbReference type="GeneID" id="66319034"/>
<dbReference type="SUPFAM" id="SSF100950">
    <property type="entry name" value="NagB/RpiA/CoA transferase-like"/>
    <property type="match status" value="1"/>
</dbReference>
<dbReference type="PANTHER" id="PTHR30363">
    <property type="entry name" value="HTH-TYPE TRANSCRIPTIONAL REGULATOR SRLR-RELATED"/>
    <property type="match status" value="1"/>
</dbReference>
<dbReference type="InterPro" id="IPR001034">
    <property type="entry name" value="DeoR_HTH"/>
</dbReference>
<dbReference type="PROSITE" id="PS00894">
    <property type="entry name" value="HTH_DEOR_1"/>
    <property type="match status" value="1"/>
</dbReference>
<dbReference type="SUPFAM" id="SSF46785">
    <property type="entry name" value="Winged helix' DNA-binding domain"/>
    <property type="match status" value="1"/>
</dbReference>
<dbReference type="SMART" id="SM00420">
    <property type="entry name" value="HTH_DEOR"/>
    <property type="match status" value="1"/>
</dbReference>
<name>A0A9P2LM65_CLOBO</name>
<dbReference type="Pfam" id="PF08220">
    <property type="entry name" value="HTH_DeoR"/>
    <property type="match status" value="1"/>
</dbReference>
<evidence type="ECO:0000313" key="5">
    <source>
        <dbReference type="EMBL" id="EES92111.1"/>
    </source>
</evidence>
<dbReference type="GO" id="GO:0003677">
    <property type="term" value="F:DNA binding"/>
    <property type="evidence" value="ECO:0007669"/>
    <property type="project" value="UniProtKB-KW"/>
</dbReference>
<organism evidence="5 6">
    <name type="scientific">Clostridium botulinum D str. 1873</name>
    <dbReference type="NCBI Taxonomy" id="592027"/>
    <lineage>
        <taxon>Bacteria</taxon>
        <taxon>Bacillati</taxon>
        <taxon>Bacillota</taxon>
        <taxon>Clostridia</taxon>
        <taxon>Eubacteriales</taxon>
        <taxon>Clostridiaceae</taxon>
        <taxon>Clostridium</taxon>
    </lineage>
</organism>
<sequence length="250" mass="28187">MLTEERHSMIIEELKNNSVVYIGDLVKKLKSSESTIRRDLNTLHKQRRLKKVHGGAIAIDKNINTTEDDVTVRQTLNISEKIEIAKYAAKLIEPNDFIYIDAGTTTEFMIDFIQEKQATFITNGINHAKKLIRNGFKTYILGGEIKGITEAMVGVEAVESLKKYNFTKGFFGTNGISEERGYTTPDIKEALVKEKALKRSKDSYILADNSKFNKISSVVFGDIEGANIITTKVLDNKYKDLTNIVEVNKE</sequence>
<dbReference type="Gene3D" id="3.40.50.1360">
    <property type="match status" value="1"/>
</dbReference>
<keyword evidence="1" id="KW-0805">Transcription regulation</keyword>
<evidence type="ECO:0000313" key="6">
    <source>
        <dbReference type="Proteomes" id="UP000006160"/>
    </source>
</evidence>
<accession>A0A9P2LM65</accession>
<dbReference type="Pfam" id="PF00455">
    <property type="entry name" value="DeoRC"/>
    <property type="match status" value="1"/>
</dbReference>
<feature type="domain" description="HTH deoR-type" evidence="4">
    <location>
        <begin position="3"/>
        <end position="58"/>
    </location>
</feature>
<protein>
    <submittedName>
        <fullName evidence="5">Transcriptional regulator, DeoR family</fullName>
    </submittedName>
</protein>
<comment type="caution">
    <text evidence="5">The sequence shown here is derived from an EMBL/GenBank/DDBJ whole genome shotgun (WGS) entry which is preliminary data.</text>
</comment>